<dbReference type="EMBL" id="BPQB01000001">
    <property type="protein sequence ID" value="GJE84466.1"/>
    <property type="molecule type" value="Genomic_DNA"/>
</dbReference>
<dbReference type="PANTHER" id="PTHR12549:SF38">
    <property type="entry name" value="JMJC DOMAIN-CONTAINING HISTONE DEMETHYLASE 2, ISOFORM A"/>
    <property type="match status" value="1"/>
</dbReference>
<evidence type="ECO:0000313" key="7">
    <source>
        <dbReference type="Proteomes" id="UP000703269"/>
    </source>
</evidence>
<comment type="caution">
    <text evidence="6">The sequence shown here is derived from an EMBL/GenBank/DDBJ whole genome shotgun (WGS) entry which is preliminary data.</text>
</comment>
<dbReference type="PANTHER" id="PTHR12549">
    <property type="entry name" value="JMJC DOMAIN-CONTAINING HISTONE DEMETHYLATION PROTEIN"/>
    <property type="match status" value="1"/>
</dbReference>
<evidence type="ECO:0000259" key="5">
    <source>
        <dbReference type="PROSITE" id="PS51184"/>
    </source>
</evidence>
<evidence type="ECO:0000313" key="6">
    <source>
        <dbReference type="EMBL" id="GJE84466.1"/>
    </source>
</evidence>
<feature type="compositionally biased region" description="Polar residues" evidence="4">
    <location>
        <begin position="568"/>
        <end position="591"/>
    </location>
</feature>
<feature type="region of interest" description="Disordered" evidence="4">
    <location>
        <begin position="552"/>
        <end position="647"/>
    </location>
</feature>
<keyword evidence="3" id="KW-0539">Nucleus</keyword>
<dbReference type="OrthoDB" id="1667110at2759"/>
<keyword evidence="2" id="KW-0479">Metal-binding</keyword>
<dbReference type="SUPFAM" id="SSF51197">
    <property type="entry name" value="Clavaminate synthase-like"/>
    <property type="match status" value="1"/>
</dbReference>
<feature type="domain" description="JmjC" evidence="5">
    <location>
        <begin position="751"/>
        <end position="938"/>
    </location>
</feature>
<dbReference type="GO" id="GO:0003712">
    <property type="term" value="F:transcription coregulator activity"/>
    <property type="evidence" value="ECO:0007669"/>
    <property type="project" value="TreeGrafter"/>
</dbReference>
<feature type="compositionally biased region" description="Low complexity" evidence="4">
    <location>
        <begin position="592"/>
        <end position="607"/>
    </location>
</feature>
<dbReference type="InterPro" id="IPR045109">
    <property type="entry name" value="LSDs-like"/>
</dbReference>
<evidence type="ECO:0000256" key="2">
    <source>
        <dbReference type="ARBA" id="ARBA00022723"/>
    </source>
</evidence>
<dbReference type="GO" id="GO:0032454">
    <property type="term" value="F:histone H3K9 demethylase activity"/>
    <property type="evidence" value="ECO:0007669"/>
    <property type="project" value="InterPro"/>
</dbReference>
<sequence>MNSLHEQNHKRTSINELLNPVANAPAPDSLDPSYSSPQLGAIPSQSYAHAPRAQTASSYHSGMMTPPPGSSFSLRAASWDHAGASESDVGRSLPAESPTACRYASGTSHPQSHPAHGHQPQPHAPYPDQYHRSRPAGEPANYGIDVQHWPPAHHLPYGAQMIAPVYHDDRAGANGDPGPKSYPHAQHFDQQEMPHHTYNAYQKTERASVRLAARSGQPHQLAQQHAANQRPPTMYFPQHINTALFAFPVMMPQQAMPAKRSLEPEDAETPAKTKKARGKGKATDANGNATTRRNYAKKRSESTPQMDIKEKEASANFAIQASNLVDENGNQIEGSRQLHPELQFARCMSNRYRSEEFPRCVSCTRRWAGDTCRFQGIRFFLKDESRNIIGISFIENQKADGPSMNFPIKWNAKLQQSHIDRIKRTVARALLPVLKQEQEHIQRREVIRRNRESDVRATCDTCMTSIFSTSWMCRLCGREACSECFEQVSELTTEPPGAAEAEIVALQAKREKHAHVNPFFLSCTRRSEHRASDFSPMSRFSKEELAEAITEMESLRVDNPDGEVFKSSPETTESSTGLREQTAESSASSQTLNNVPSPSDPLPLVSDADTDKKPIAELASDSASQPEPPSSTSAAPPPGESSSSLDIPHHEARRFEDGELTDDVFAQVWSKGEPIIVTDLQKKFRIAWTPDYFIQKYGTQTCLILECQTDQNKRVSVGEFFSWFGKYEGRRDCWKLKDWPPSTDFKTAFPELYEDFANGTPVPSYVRRDGVLNVASHFPNNTVAPDLGPKMYNAMASYESEGSKGSTRLHLDMADAVNVMLYAASTPQGEPGCAAWDLFRAEDAGKIRKFLKRKFKGQFQHDPIHSQQFYLDATLRKELYDDLGVKSYRIYQKPGEAVFIPAGCAHQVCNLADCIKVASDFVSPDNIDRCENLTKEFREQNQSMAWKEDVLQLRTLMWFAWLSCSRQEKEMRGESPVSPQ</sequence>
<dbReference type="Proteomes" id="UP000703269">
    <property type="component" value="Unassembled WGS sequence"/>
</dbReference>
<evidence type="ECO:0000256" key="4">
    <source>
        <dbReference type="SAM" id="MobiDB-lite"/>
    </source>
</evidence>
<organism evidence="6 7">
    <name type="scientific">Phanerochaete sordida</name>
    <dbReference type="NCBI Taxonomy" id="48140"/>
    <lineage>
        <taxon>Eukaryota</taxon>
        <taxon>Fungi</taxon>
        <taxon>Dikarya</taxon>
        <taxon>Basidiomycota</taxon>
        <taxon>Agaricomycotina</taxon>
        <taxon>Agaricomycetes</taxon>
        <taxon>Polyporales</taxon>
        <taxon>Phanerochaetaceae</taxon>
        <taxon>Phanerochaete</taxon>
    </lineage>
</organism>
<evidence type="ECO:0000256" key="3">
    <source>
        <dbReference type="ARBA" id="ARBA00023242"/>
    </source>
</evidence>
<feature type="compositionally biased region" description="Low complexity" evidence="4">
    <location>
        <begin position="622"/>
        <end position="644"/>
    </location>
</feature>
<dbReference type="GO" id="GO:0000785">
    <property type="term" value="C:chromatin"/>
    <property type="evidence" value="ECO:0007669"/>
    <property type="project" value="TreeGrafter"/>
</dbReference>
<dbReference type="GO" id="GO:0006357">
    <property type="term" value="P:regulation of transcription by RNA polymerase II"/>
    <property type="evidence" value="ECO:0007669"/>
    <property type="project" value="TreeGrafter"/>
</dbReference>
<dbReference type="SMART" id="SM00558">
    <property type="entry name" value="JmjC"/>
    <property type="match status" value="1"/>
</dbReference>
<evidence type="ECO:0000256" key="1">
    <source>
        <dbReference type="ARBA" id="ARBA00004123"/>
    </source>
</evidence>
<dbReference type="PROSITE" id="PS51184">
    <property type="entry name" value="JMJC"/>
    <property type="match status" value="1"/>
</dbReference>
<feature type="region of interest" description="Disordered" evidence="4">
    <location>
        <begin position="1"/>
        <end position="144"/>
    </location>
</feature>
<accession>A0A9P3FXN9</accession>
<gene>
    <name evidence="6" type="ORF">PsYK624_005420</name>
</gene>
<name>A0A9P3FXN9_9APHY</name>
<feature type="compositionally biased region" description="Polar residues" evidence="4">
    <location>
        <begin position="32"/>
        <end position="47"/>
    </location>
</feature>
<dbReference type="GO" id="GO:0000118">
    <property type="term" value="C:histone deacetylase complex"/>
    <property type="evidence" value="ECO:0007669"/>
    <property type="project" value="TreeGrafter"/>
</dbReference>
<reference evidence="6 7" key="1">
    <citation type="submission" date="2021-08" db="EMBL/GenBank/DDBJ databases">
        <title>Draft Genome Sequence of Phanerochaete sordida strain YK-624.</title>
        <authorList>
            <person name="Mori T."/>
            <person name="Dohra H."/>
            <person name="Suzuki T."/>
            <person name="Kawagishi H."/>
            <person name="Hirai H."/>
        </authorList>
    </citation>
    <scope>NUCLEOTIDE SEQUENCE [LARGE SCALE GENOMIC DNA]</scope>
    <source>
        <strain evidence="6 7">YK-624</strain>
    </source>
</reference>
<dbReference type="GO" id="GO:0031490">
    <property type="term" value="F:chromatin DNA binding"/>
    <property type="evidence" value="ECO:0007669"/>
    <property type="project" value="TreeGrafter"/>
</dbReference>
<dbReference type="AlphaFoldDB" id="A0A9P3FXN9"/>
<keyword evidence="7" id="KW-1185">Reference proteome</keyword>
<dbReference type="Pfam" id="PF02373">
    <property type="entry name" value="JmjC"/>
    <property type="match status" value="1"/>
</dbReference>
<feature type="region of interest" description="Disordered" evidence="4">
    <location>
        <begin position="256"/>
        <end position="306"/>
    </location>
</feature>
<dbReference type="InterPro" id="IPR003347">
    <property type="entry name" value="JmjC_dom"/>
</dbReference>
<dbReference type="Gene3D" id="2.60.120.650">
    <property type="entry name" value="Cupin"/>
    <property type="match status" value="1"/>
</dbReference>
<proteinExistence type="predicted"/>
<dbReference type="GO" id="GO:0046872">
    <property type="term" value="F:metal ion binding"/>
    <property type="evidence" value="ECO:0007669"/>
    <property type="project" value="UniProtKB-KW"/>
</dbReference>
<feature type="compositionally biased region" description="Low complexity" evidence="4">
    <location>
        <begin position="108"/>
        <end position="121"/>
    </location>
</feature>
<comment type="subcellular location">
    <subcellularLocation>
        <location evidence="1">Nucleus</location>
    </subcellularLocation>
</comment>
<protein>
    <submittedName>
        <fullName evidence="6">Clavaminate synthase-like protein</fullName>
    </submittedName>
</protein>